<dbReference type="Proteomes" id="UP000243499">
    <property type="component" value="Chromosome 5"/>
</dbReference>
<dbReference type="AlphaFoldDB" id="A0A2T8IJ71"/>
<dbReference type="EMBL" id="CM008050">
    <property type="protein sequence ID" value="PVH37707.1"/>
    <property type="molecule type" value="Genomic_DNA"/>
</dbReference>
<name>A0A2T8IJ71_9POAL</name>
<protein>
    <submittedName>
        <fullName evidence="2">Uncharacterized protein</fullName>
    </submittedName>
</protein>
<reference evidence="2" key="1">
    <citation type="submission" date="2018-04" db="EMBL/GenBank/DDBJ databases">
        <title>WGS assembly of Panicum hallii.</title>
        <authorList>
            <person name="Lovell J."/>
            <person name="Jenkins J."/>
            <person name="Lowry D."/>
            <person name="Mamidi S."/>
            <person name="Sreedasyam A."/>
            <person name="Weng X."/>
            <person name="Barry K."/>
            <person name="Bonette J."/>
            <person name="Campitelli B."/>
            <person name="Daum C."/>
            <person name="Gordon S."/>
            <person name="Gould B."/>
            <person name="Lipzen A."/>
            <person name="Macqueen A."/>
            <person name="Palacio-Mejia J."/>
            <person name="Plott C."/>
            <person name="Shakirov E."/>
            <person name="Shu S."/>
            <person name="Yoshinaga Y."/>
            <person name="Zane M."/>
            <person name="Rokhsar D."/>
            <person name="Grimwood J."/>
            <person name="Schmutz J."/>
            <person name="Juenger T."/>
        </authorList>
    </citation>
    <scope>NUCLEOTIDE SEQUENCE [LARGE SCALE GENOMIC DNA]</scope>
    <source>
        <strain evidence="2">FIL2</strain>
    </source>
</reference>
<evidence type="ECO:0000256" key="1">
    <source>
        <dbReference type="SAM" id="MobiDB-lite"/>
    </source>
</evidence>
<accession>A0A2T8IJ71</accession>
<gene>
    <name evidence="2" type="ORF">PAHAL_5G063700</name>
</gene>
<feature type="region of interest" description="Disordered" evidence="1">
    <location>
        <begin position="96"/>
        <end position="121"/>
    </location>
</feature>
<feature type="compositionally biased region" description="Basic and acidic residues" evidence="1">
    <location>
        <begin position="110"/>
        <end position="121"/>
    </location>
</feature>
<dbReference type="Gramene" id="PVH37707">
    <property type="protein sequence ID" value="PVH37707"/>
    <property type="gene ID" value="PAHAL_5G063700"/>
</dbReference>
<feature type="region of interest" description="Disordered" evidence="1">
    <location>
        <begin position="32"/>
        <end position="55"/>
    </location>
</feature>
<proteinExistence type="predicted"/>
<evidence type="ECO:0000313" key="2">
    <source>
        <dbReference type="EMBL" id="PVH37707.1"/>
    </source>
</evidence>
<organism evidence="2">
    <name type="scientific">Panicum hallii</name>
    <dbReference type="NCBI Taxonomy" id="206008"/>
    <lineage>
        <taxon>Eukaryota</taxon>
        <taxon>Viridiplantae</taxon>
        <taxon>Streptophyta</taxon>
        <taxon>Embryophyta</taxon>
        <taxon>Tracheophyta</taxon>
        <taxon>Spermatophyta</taxon>
        <taxon>Magnoliopsida</taxon>
        <taxon>Liliopsida</taxon>
        <taxon>Poales</taxon>
        <taxon>Poaceae</taxon>
        <taxon>PACMAD clade</taxon>
        <taxon>Panicoideae</taxon>
        <taxon>Panicodae</taxon>
        <taxon>Paniceae</taxon>
        <taxon>Panicinae</taxon>
        <taxon>Panicum</taxon>
        <taxon>Panicum sect. Panicum</taxon>
    </lineage>
</organism>
<sequence length="121" mass="13407">MAQPDAAAARRKLETLVRTMEPVMEGVDRMIRRRRMLTPAGSKRKQPEPPARRPLSHLVTIDERRAELKEKATRLYEETSELDEVAAAGAAAAAAATEENHQGMQGFLRHGGDGDLHGQRL</sequence>